<dbReference type="InterPro" id="IPR029068">
    <property type="entry name" value="Glyas_Bleomycin-R_OHBP_Dase"/>
</dbReference>
<evidence type="ECO:0000313" key="73">
    <source>
        <dbReference type="EMBL" id="EDN7716341.1"/>
    </source>
</evidence>
<dbReference type="Proteomes" id="UP000403352">
    <property type="component" value="Unassembled WGS sequence"/>
</dbReference>
<evidence type="ECO:0000313" key="121">
    <source>
        <dbReference type="Proteomes" id="UP000460224"/>
    </source>
</evidence>
<dbReference type="EMBL" id="AABEKY010000010">
    <property type="protein sequence ID" value="EAG9388657.1"/>
    <property type="molecule type" value="Genomic_DNA"/>
</dbReference>
<dbReference type="Proteomes" id="UP000528151">
    <property type="component" value="Unassembled WGS sequence"/>
</dbReference>
<dbReference type="EMBL" id="AAHZFN010000053">
    <property type="protein sequence ID" value="ECB9475202.1"/>
    <property type="molecule type" value="Genomic_DNA"/>
</dbReference>
<evidence type="ECO:0000313" key="13">
    <source>
        <dbReference type="EMBL" id="EAD1186257.1"/>
    </source>
</evidence>
<evidence type="ECO:0000313" key="105">
    <source>
        <dbReference type="Proteomes" id="UP000345329"/>
    </source>
</evidence>
<evidence type="ECO:0000313" key="84">
    <source>
        <dbReference type="EMBL" id="HAB8399895.1"/>
    </source>
</evidence>
<dbReference type="EMBL" id="AABBZO010000012">
    <property type="protein sequence ID" value="EAG4462750.1"/>
    <property type="molecule type" value="Genomic_DNA"/>
</dbReference>
<dbReference type="CDD" id="cd08364">
    <property type="entry name" value="FosX"/>
    <property type="match status" value="1"/>
</dbReference>
<evidence type="ECO:0000313" key="20">
    <source>
        <dbReference type="EMBL" id="EAD5788058.1"/>
    </source>
</evidence>
<evidence type="ECO:0000313" key="38">
    <source>
        <dbReference type="EMBL" id="EAG2998713.1"/>
    </source>
</evidence>
<evidence type="ECO:0000313" key="11">
    <source>
        <dbReference type="EMBL" id="EAC9040835.1"/>
    </source>
</evidence>
<evidence type="ECO:0000313" key="6">
    <source>
        <dbReference type="EMBL" id="EAC5552073.1"/>
    </source>
</evidence>
<dbReference type="EMBL" id="AABFVG010000048">
    <property type="protein sequence ID" value="EAH2283649.1"/>
    <property type="molecule type" value="Genomic_DNA"/>
</dbReference>
<dbReference type="RefSeq" id="WP_003726635.1">
    <property type="nucleotide sequence ID" value="NC_021824.1"/>
</dbReference>
<evidence type="ECO:0000313" key="15">
    <source>
        <dbReference type="EMBL" id="EAD3793951.1"/>
    </source>
</evidence>
<evidence type="ECO:0000313" key="80">
    <source>
        <dbReference type="EMBL" id="EDP8515721.1"/>
    </source>
</evidence>
<dbReference type="EMBL" id="AACJYH010000010">
    <property type="protein sequence ID" value="EAK8898505.1"/>
    <property type="molecule type" value="Genomic_DNA"/>
</dbReference>
<evidence type="ECO:0000313" key="101">
    <source>
        <dbReference type="Proteomes" id="UP000336166"/>
    </source>
</evidence>
<evidence type="ECO:0000313" key="99">
    <source>
        <dbReference type="Proteomes" id="UP000272537"/>
    </source>
</evidence>
<evidence type="ECO:0000313" key="39">
    <source>
        <dbReference type="EMBL" id="EAG4332500.1"/>
    </source>
</evidence>
<reference evidence="101 103" key="5">
    <citation type="submission" date="2018-06" db="EMBL/GenBank/DDBJ databases">
        <authorList>
            <consortium name="PulseNet: The National Subtyping Network for Foodborne Disease Surveillance"/>
            <person name="Tarr C.L."/>
            <person name="Trees E."/>
            <person name="Katz L.S."/>
            <person name="Carleton-Romer H.A."/>
            <person name="Stroika S."/>
            <person name="Kucerova Z."/>
            <person name="Roache K.F."/>
            <person name="Sabol A.L."/>
            <person name="Besser J."/>
            <person name="Gerner-Smidt P."/>
        </authorList>
    </citation>
    <scope>NUCLEOTIDE SEQUENCE [LARGE SCALE GENOMIC DNA]</scope>
    <source>
        <strain evidence="3 103">2015L-6227</strain>
        <strain evidence="23 101">PNUSAL000134</strain>
        <strain evidence="11 107">PNUSAL000910</strain>
        <strain evidence="27 108">PNUSAL002180</strain>
        <strain evidence="29 124">PNUSAL002298</strain>
        <strain evidence="57 106">PNUSAL004402</strain>
        <strain evidence="71 127">PNUSAL005692</strain>
    </source>
</reference>
<protein>
    <submittedName>
        <fullName evidence="97">FosX/FosE/FosI family fosfomycin resistance thiol transferase</fullName>
    </submittedName>
    <submittedName>
        <fullName evidence="98">Fosfomycin resistance protein FosX</fullName>
    </submittedName>
    <submittedName>
        <fullName evidence="10">Fosfomycin resistance thiol transferase FosX</fullName>
    </submittedName>
</protein>
<evidence type="ECO:0000313" key="140">
    <source>
        <dbReference type="Proteomes" id="UP000840197"/>
    </source>
</evidence>
<dbReference type="Proteomes" id="UP000533021">
    <property type="component" value="Unassembled WGS sequence"/>
</dbReference>
<dbReference type="Proteomes" id="UP000272537">
    <property type="component" value="Unassembled WGS sequence"/>
</dbReference>
<dbReference type="EMBL" id="AALAQH010000034">
    <property type="protein sequence ID" value="ECX6926147.1"/>
    <property type="molecule type" value="Genomic_DNA"/>
</dbReference>
<evidence type="ECO:0000313" key="91">
    <source>
        <dbReference type="EMBL" id="HAC1755663.1"/>
    </source>
</evidence>
<evidence type="ECO:0000313" key="134">
    <source>
        <dbReference type="Proteomes" id="UP000540117"/>
    </source>
</evidence>
<dbReference type="EMBL" id="AABDGJ010000011">
    <property type="protein sequence ID" value="EAG6991472.1"/>
    <property type="molecule type" value="Genomic_DNA"/>
</dbReference>
<dbReference type="Proteomes" id="UP000481141">
    <property type="component" value="Unassembled WGS sequence"/>
</dbReference>
<dbReference type="EMBL" id="AABBYJ010000026">
    <property type="protein sequence ID" value="EAG4332644.1"/>
    <property type="molecule type" value="Genomic_DNA"/>
</dbReference>
<evidence type="ECO:0000313" key="142">
    <source>
        <dbReference type="Proteomes" id="UP000843775"/>
    </source>
</evidence>
<reference evidence="98 99" key="2">
    <citation type="journal article" date="2018" name="BMC Genomics">
        <title>Genes significantly associated with lineage II food isolates of Listeria monocytogenes.</title>
        <authorList>
            <person name="Pirone-Davies C."/>
            <person name="Chen Y."/>
            <person name="Pightling A."/>
            <person name="Ryan G."/>
            <person name="Wang Y."/>
            <person name="Yao K."/>
            <person name="Hoffmann M."/>
            <person name="Allard M.W."/>
        </authorList>
    </citation>
    <scope>NUCLEOTIDE SEQUENCE [LARGE SCALE GENOMIC DNA]</scope>
    <source>
        <strain evidence="98 99">PNUSAL000550</strain>
    </source>
</reference>
<evidence type="ECO:0000313" key="12">
    <source>
        <dbReference type="EMBL" id="EAC9041644.1"/>
    </source>
</evidence>
<reference evidence="140 141" key="3">
    <citation type="journal article" date="2018" name="Genome Biol.">
        <title>SKESA: strategic k-mer extension for scrupulous assemblies.</title>
        <authorList>
            <person name="Souvorov A."/>
            <person name="Agarwala R."/>
            <person name="Lipman D.J."/>
        </authorList>
    </citation>
    <scope>NUCLEOTIDE SEQUENCE [LARGE SCALE GENOMIC DNA]</scope>
    <source>
        <strain evidence="81">09CEB371LM</strain>
        <strain evidence="93">2017-325981-023-01</strain>
        <strain evidence="85 143">CFIAFB20100120</strain>
        <strain evidence="83 140">CFIAFB20130012</strain>
        <strain evidence="89">CFIAFB20170037</strain>
        <strain evidence="87 141">CFIAFB20170045</strain>
        <strain evidence="91 142">DMG1500109</strain>
    </source>
</reference>
<dbReference type="EMBL" id="AABATR010000016">
    <property type="protein sequence ID" value="EAG1894859.1"/>
    <property type="molecule type" value="Genomic_DNA"/>
</dbReference>
<dbReference type="EMBL" id="AALGDA010000007">
    <property type="protein sequence ID" value="ECY9782115.1"/>
    <property type="molecule type" value="Genomic_DNA"/>
</dbReference>
<evidence type="ECO:0000313" key="71">
    <source>
        <dbReference type="EMBL" id="ECY9782115.1"/>
    </source>
</evidence>
<evidence type="ECO:0000313" key="47">
    <source>
        <dbReference type="EMBL" id="EAG9388657.1"/>
    </source>
</evidence>
<evidence type="ECO:0000313" key="59">
    <source>
        <dbReference type="EMBL" id="EAK9316291.1"/>
    </source>
</evidence>
<dbReference type="EMBL" id="DAAJZA010000008">
    <property type="protein sequence ID" value="HAC1755663.1"/>
    <property type="molecule type" value="Genomic_DNA"/>
</dbReference>
<evidence type="ECO:0000313" key="22">
    <source>
        <dbReference type="EMBL" id="EAE1340426.1"/>
    </source>
</evidence>
<dbReference type="EMBL" id="AABGUK010000014">
    <property type="protein sequence ID" value="EAH4243370.1"/>
    <property type="molecule type" value="Genomic_DNA"/>
</dbReference>
<dbReference type="Proteomes" id="UP000852906">
    <property type="component" value="Unassembled WGS sequence"/>
</dbReference>
<dbReference type="InterPro" id="IPR037434">
    <property type="entry name" value="FosX"/>
</dbReference>
<dbReference type="Proteomes" id="UP000337746">
    <property type="component" value="Unassembled WGS sequence"/>
</dbReference>
<dbReference type="EMBL" id="AAAIKW010000031">
    <property type="protein sequence ID" value="EAC4553904.1"/>
    <property type="molecule type" value="Genomic_DNA"/>
</dbReference>
<evidence type="ECO:0000313" key="94">
    <source>
        <dbReference type="EMBL" id="HAJ9594904.1"/>
    </source>
</evidence>
<evidence type="ECO:0000313" key="57">
    <source>
        <dbReference type="EMBL" id="EAK8898505.1"/>
    </source>
</evidence>
<dbReference type="Proteomes" id="UP000489121">
    <property type="component" value="Unassembled WGS sequence"/>
</dbReference>
<dbReference type="EMBL" id="DAAIHR010000041">
    <property type="protein sequence ID" value="HAB8399895.1"/>
    <property type="molecule type" value="Genomic_DNA"/>
</dbReference>
<evidence type="ECO:0000313" key="125">
    <source>
        <dbReference type="Proteomes" id="UP000478704"/>
    </source>
</evidence>
<evidence type="ECO:0000313" key="89">
    <source>
        <dbReference type="EMBL" id="HAC0276200.1"/>
    </source>
</evidence>
<dbReference type="EMBL" id="AALGDA010000204">
    <property type="protein sequence ID" value="ECY9784688.1"/>
    <property type="molecule type" value="Genomic_DNA"/>
</dbReference>
<dbReference type="GO" id="GO:0016740">
    <property type="term" value="F:transferase activity"/>
    <property type="evidence" value="ECO:0007669"/>
    <property type="project" value="UniProtKB-KW"/>
</dbReference>
<evidence type="ECO:0000313" key="48">
    <source>
        <dbReference type="EMBL" id="EAG9388885.1"/>
    </source>
</evidence>
<evidence type="ECO:0000313" key="61">
    <source>
        <dbReference type="EMBL" id="ECB9474330.1"/>
    </source>
</evidence>
<evidence type="ECO:0000313" key="137">
    <source>
        <dbReference type="Proteomes" id="UP000548278"/>
    </source>
</evidence>
<evidence type="ECO:0000313" key="119">
    <source>
        <dbReference type="Proteomes" id="UP000427828"/>
    </source>
</evidence>
<evidence type="ECO:0000313" key="51">
    <source>
        <dbReference type="EMBL" id="EAH2282744.1"/>
    </source>
</evidence>
<dbReference type="EMBL" id="AAAREG010000046">
    <property type="protein sequence ID" value="EAE2355720.1"/>
    <property type="molecule type" value="Genomic_DNA"/>
</dbReference>
<evidence type="ECO:0000313" key="52">
    <source>
        <dbReference type="EMBL" id="EAH2283649.1"/>
    </source>
</evidence>
<dbReference type="EMBL" id="AAAREG010000018">
    <property type="protein sequence ID" value="EAE2355495.1"/>
    <property type="molecule type" value="Genomic_DNA"/>
</dbReference>
<dbReference type="EMBL" id="AABAWE010000029">
    <property type="protein sequence ID" value="EAG2088895.1"/>
    <property type="molecule type" value="Genomic_DNA"/>
</dbReference>
<evidence type="ECO:0000313" key="102">
    <source>
        <dbReference type="Proteomes" id="UP000337746"/>
    </source>
</evidence>
<dbReference type="Proteomes" id="UP000331186">
    <property type="component" value="Unassembled WGS sequence"/>
</dbReference>
<evidence type="ECO:0000313" key="36">
    <source>
        <dbReference type="EMBL" id="EAG2516618.1"/>
    </source>
</evidence>
<evidence type="ECO:0000313" key="123">
    <source>
        <dbReference type="Proteomes" id="UP000467536"/>
    </source>
</evidence>
<dbReference type="EMBL" id="AABBYJ010000010">
    <property type="protein sequence ID" value="EAG4332500.1"/>
    <property type="molecule type" value="Genomic_DNA"/>
</dbReference>
<dbReference type="EMBL" id="AALEDS010000009">
    <property type="protein sequence ID" value="ECY6544703.1"/>
    <property type="molecule type" value="Genomic_DNA"/>
</dbReference>
<dbReference type="EMBL" id="QXLS01000008">
    <property type="protein sequence ID" value="RKA05007.1"/>
    <property type="molecule type" value="Genomic_DNA"/>
</dbReference>
<dbReference type="EMBL" id="AAALRN010000018">
    <property type="protein sequence ID" value="EAD1186472.1"/>
    <property type="molecule type" value="Genomic_DNA"/>
</dbReference>
<dbReference type="Proteomes" id="UP000350032">
    <property type="component" value="Unassembled WGS sequence"/>
</dbReference>
<dbReference type="EMBL" id="AABCVX010000020">
    <property type="protein sequence ID" value="EAG6170839.1"/>
    <property type="molecule type" value="Genomic_DNA"/>
</dbReference>
<dbReference type="SUPFAM" id="SSF54593">
    <property type="entry name" value="Glyoxalase/Bleomycin resistance protein/Dihydroxybiphenyl dioxygenase"/>
    <property type="match status" value="1"/>
</dbReference>
<dbReference type="Proteomes" id="UP000549379">
    <property type="component" value="Unassembled WGS sequence"/>
</dbReference>
<dbReference type="EMBL" id="AAANYR010000023">
    <property type="protein sequence ID" value="EAD5788058.1"/>
    <property type="molecule type" value="Genomic_DNA"/>
</dbReference>
<dbReference type="EMBL" id="AABAGT010000015">
    <property type="protein sequence ID" value="EAG0867746.1"/>
    <property type="molecule type" value="Genomic_DNA"/>
</dbReference>
<dbReference type="EMBL" id="AAAKQF010000034">
    <property type="protein sequence ID" value="EAC9041644.1"/>
    <property type="molecule type" value="Genomic_DNA"/>
</dbReference>
<dbReference type="Proteomes" id="UP000844415">
    <property type="component" value="Unassembled WGS sequence"/>
</dbReference>
<dbReference type="Proteomes" id="UP000842809">
    <property type="component" value="Unassembled WGS sequence"/>
</dbReference>
<evidence type="ECO:0000313" key="96">
    <source>
        <dbReference type="EMBL" id="NYA02880.1"/>
    </source>
</evidence>
<evidence type="ECO:0000313" key="58">
    <source>
        <dbReference type="EMBL" id="EAK8899194.1"/>
    </source>
</evidence>
<evidence type="ECO:0000313" key="8">
    <source>
        <dbReference type="EMBL" id="EAC6549815.1"/>
    </source>
</evidence>
<evidence type="ECO:0000313" key="16">
    <source>
        <dbReference type="EMBL" id="EAD3794321.1"/>
    </source>
</evidence>
<dbReference type="EMBL" id="DAAIJL010000037">
    <property type="protein sequence ID" value="HAB8558729.1"/>
    <property type="molecule type" value="Genomic_DNA"/>
</dbReference>
<dbReference type="PANTHER" id="PTHR36113:SF6">
    <property type="entry name" value="FOSFOMYCIN RESISTANCE PROTEIN FOSX"/>
    <property type="match status" value="1"/>
</dbReference>
<evidence type="ECO:0000313" key="76">
    <source>
        <dbReference type="EMBL" id="EDN9838037.1"/>
    </source>
</evidence>
<evidence type="ECO:0000313" key="85">
    <source>
        <dbReference type="EMBL" id="HAB8557822.1"/>
    </source>
</evidence>
<evidence type="ECO:0000313" key="93">
    <source>
        <dbReference type="EMBL" id="HAJ9594458.1"/>
    </source>
</evidence>
<dbReference type="EMBL" id="AAANYR010000008">
    <property type="protein sequence ID" value="EAD5787615.1"/>
    <property type="molecule type" value="Genomic_DNA"/>
</dbReference>
<evidence type="ECO:0000313" key="63">
    <source>
        <dbReference type="EMBL" id="ECB9514690.1"/>
    </source>
</evidence>
<evidence type="ECO:0000313" key="138">
    <source>
        <dbReference type="Proteomes" id="UP000549379"/>
    </source>
</evidence>
<dbReference type="EMBL" id="AABAYG010000007">
    <property type="protein sequence ID" value="EAG2246559.1"/>
    <property type="molecule type" value="Genomic_DNA"/>
</dbReference>
<evidence type="ECO:0000313" key="104">
    <source>
        <dbReference type="Proteomes" id="UP000344343"/>
    </source>
</evidence>
<comment type="caution">
    <text evidence="10">The sequence shown here is derived from an EMBL/GenBank/DDBJ whole genome shotgun (WGS) entry which is preliminary data.</text>
</comment>
<dbReference type="InterPro" id="IPR004360">
    <property type="entry name" value="Glyas_Fos-R_dOase_dom"/>
</dbReference>
<evidence type="ECO:0000313" key="29">
    <source>
        <dbReference type="EMBL" id="EAG1894669.1"/>
    </source>
</evidence>
<evidence type="ECO:0000313" key="18">
    <source>
        <dbReference type="EMBL" id="EAD5775810.1"/>
    </source>
</evidence>
<evidence type="ECO:0000313" key="117">
    <source>
        <dbReference type="Proteomes" id="UP000410967"/>
    </source>
</evidence>
<dbReference type="EMBL" id="DABJAN010000006">
    <property type="protein sequence ID" value="HAJ9594458.1"/>
    <property type="molecule type" value="Genomic_DNA"/>
</dbReference>
<dbReference type="AlphaFoldDB" id="A0A0B8QRZ4"/>
<evidence type="ECO:0000313" key="23">
    <source>
        <dbReference type="EMBL" id="EAE2355495.1"/>
    </source>
</evidence>
<dbReference type="Proteomes" id="UP000467347">
    <property type="component" value="Unassembled WGS sequence"/>
</dbReference>
<evidence type="ECO:0000313" key="10">
    <source>
        <dbReference type="EMBL" id="EAC7482047.1"/>
    </source>
</evidence>
<dbReference type="EMBL" id="AAAIKW010000011">
    <property type="protein sequence ID" value="EAC4553476.1"/>
    <property type="molecule type" value="Genomic_DNA"/>
</dbReference>
<evidence type="ECO:0000313" key="43">
    <source>
        <dbReference type="EMBL" id="EAG6170612.1"/>
    </source>
</evidence>
<dbReference type="EMBL" id="AABAWE010000008">
    <property type="protein sequence ID" value="EAG2088333.1"/>
    <property type="molecule type" value="Genomic_DNA"/>
</dbReference>
<dbReference type="EMBL" id="AAAMZD010000030">
    <property type="protein sequence ID" value="EAD3794321.1"/>
    <property type="molecule type" value="Genomic_DNA"/>
</dbReference>
<evidence type="ECO:0000313" key="112">
    <source>
        <dbReference type="Proteomes" id="UP000376505"/>
    </source>
</evidence>
<evidence type="ECO:0000313" key="78">
    <source>
        <dbReference type="EMBL" id="EDO0987387.1"/>
    </source>
</evidence>
<dbReference type="EMBL" id="AAAKQF010000008">
    <property type="protein sequence ID" value="EAC9040835.1"/>
    <property type="molecule type" value="Genomic_DNA"/>
</dbReference>
<dbReference type="KEGG" id="lmv:Y193_07055"/>
<evidence type="ECO:0000313" key="129">
    <source>
        <dbReference type="Proteomes" id="UP000525850"/>
    </source>
</evidence>
<dbReference type="Proteomes" id="UP000398321">
    <property type="component" value="Unassembled WGS sequence"/>
</dbReference>
<dbReference type="EMBL" id="AANEHK010000042">
    <property type="protein sequence ID" value="EDO0987387.1"/>
    <property type="molecule type" value="Genomic_DNA"/>
</dbReference>
<dbReference type="Proteomes" id="UP000410967">
    <property type="component" value="Unassembled WGS sequence"/>
</dbReference>
<evidence type="ECO:0000313" key="45">
    <source>
        <dbReference type="EMBL" id="EAG6991472.1"/>
    </source>
</evidence>
<dbReference type="Proteomes" id="UP000358545">
    <property type="component" value="Unassembled WGS sequence"/>
</dbReference>
<dbReference type="Proteomes" id="UP000530452">
    <property type="component" value="Unassembled WGS sequence"/>
</dbReference>
<dbReference type="KEGG" id="lmok:CQ02_08845"/>
<evidence type="ECO:0000313" key="143">
    <source>
        <dbReference type="Proteomes" id="UP000844415"/>
    </source>
</evidence>
<dbReference type="Proteomes" id="UP000527632">
    <property type="component" value="Unassembled WGS sequence"/>
</dbReference>
<evidence type="ECO:0000313" key="5">
    <source>
        <dbReference type="EMBL" id="EAC5551787.1"/>
    </source>
</evidence>
<dbReference type="EMBL" id="AAHZFN010000015">
    <property type="protein sequence ID" value="ECB9474330.1"/>
    <property type="molecule type" value="Genomic_DNA"/>
</dbReference>
<dbReference type="EMBL" id="AANPAU010000011">
    <property type="protein sequence ID" value="EDP8515249.1"/>
    <property type="molecule type" value="Genomic_DNA"/>
</dbReference>
<dbReference type="CARD" id="ARO:3000198">
    <property type="molecule name" value="FosX"/>
    <property type="mechanism identifier" value="ARO:0001004"/>
    <property type="mechanism name" value="antibiotic inactivation"/>
</dbReference>
<evidence type="ECO:0000313" key="128">
    <source>
        <dbReference type="Proteomes" id="UP000522199"/>
    </source>
</evidence>
<evidence type="ECO:0000313" key="69">
    <source>
        <dbReference type="EMBL" id="ECY6544703.1"/>
    </source>
</evidence>
<evidence type="ECO:0000313" key="42">
    <source>
        <dbReference type="EMBL" id="EAG4463622.1"/>
    </source>
</evidence>
<dbReference type="EMBL" id="AANCRK010000026">
    <property type="protein sequence ID" value="EDN7716520.1"/>
    <property type="molecule type" value="Genomic_DNA"/>
</dbReference>
<evidence type="ECO:0000313" key="86">
    <source>
        <dbReference type="EMBL" id="HAB8558729.1"/>
    </source>
</evidence>
<dbReference type="EMBL" id="AANEHK010000011">
    <property type="protein sequence ID" value="EDO0986699.1"/>
    <property type="molecule type" value="Genomic_DNA"/>
</dbReference>
<name>A0A0B8QRZ4_LISMN</name>
<dbReference type="EMBL" id="QDAY01000007">
    <property type="protein sequence ID" value="KAA9446800.1"/>
    <property type="molecule type" value="Genomic_DNA"/>
</dbReference>
<dbReference type="EMBL" id="AABEMN010000006">
    <property type="protein sequence ID" value="EAG9519185.1"/>
    <property type="molecule type" value="Genomic_DNA"/>
</dbReference>
<evidence type="ECO:0000313" key="114">
    <source>
        <dbReference type="Proteomes" id="UP000389283"/>
    </source>
</evidence>
<dbReference type="Proteomes" id="UP000379076">
    <property type="component" value="Unassembled WGS sequence"/>
</dbReference>
<dbReference type="EMBL" id="AANPAU010000039">
    <property type="protein sequence ID" value="EDP8515721.1"/>
    <property type="molecule type" value="Genomic_DNA"/>
</dbReference>
<evidence type="ECO:0000313" key="98">
    <source>
        <dbReference type="EMBL" id="RKA05007.1"/>
    </source>
</evidence>
<dbReference type="Proteomes" id="UP000467536">
    <property type="component" value="Unassembled WGS sequence"/>
</dbReference>
<dbReference type="EMBL" id="DABJAN010000014">
    <property type="protein sequence ID" value="HAJ9594904.1"/>
    <property type="molecule type" value="Genomic_DNA"/>
</dbReference>
<dbReference type="EMBL" id="DAAJZA010000024">
    <property type="protein sequence ID" value="HAC1756398.1"/>
    <property type="molecule type" value="Genomic_DNA"/>
</dbReference>
<evidence type="ECO:0000313" key="131">
    <source>
        <dbReference type="Proteomes" id="UP000528151"/>
    </source>
</evidence>
<dbReference type="Gene3D" id="3.10.180.10">
    <property type="entry name" value="2,3-Dihydroxybiphenyl 1,2-Dioxygenase, domain 1"/>
    <property type="match status" value="1"/>
</dbReference>
<evidence type="ECO:0000313" key="34">
    <source>
        <dbReference type="EMBL" id="EAG2246895.1"/>
    </source>
</evidence>
<dbReference type="Proteomes" id="UP000455569">
    <property type="component" value="Unassembled WGS sequence"/>
</dbReference>
<dbReference type="Proteomes" id="UP000840039">
    <property type="component" value="Unassembled WGS sequence"/>
</dbReference>
<evidence type="ECO:0000313" key="90">
    <source>
        <dbReference type="EMBL" id="HAC0276817.1"/>
    </source>
</evidence>
<dbReference type="EMBL" id="AAASLB010000036">
    <property type="protein sequence ID" value="EAE4943591.1"/>
    <property type="molecule type" value="Genomic_DNA"/>
</dbReference>
<evidence type="ECO:0000313" key="110">
    <source>
        <dbReference type="Proteomes" id="UP000365297"/>
    </source>
</evidence>
<dbReference type="EMBL" id="AAAJWF010000031">
    <property type="protein sequence ID" value="EAC7482047.1"/>
    <property type="molecule type" value="Genomic_DNA"/>
</dbReference>
<dbReference type="PANTHER" id="PTHR36113">
    <property type="entry name" value="LYASE, PUTATIVE-RELATED-RELATED"/>
    <property type="match status" value="1"/>
</dbReference>
<evidence type="ECO:0000313" key="17">
    <source>
        <dbReference type="EMBL" id="EAD5774354.1"/>
    </source>
</evidence>
<evidence type="ECO:0000313" key="109">
    <source>
        <dbReference type="Proteomes" id="UP000364988"/>
    </source>
</evidence>
<dbReference type="Proteomes" id="UP000427828">
    <property type="component" value="Unassembled WGS sequence"/>
</dbReference>
<dbReference type="EMBL" id="AAIAJJ010000039">
    <property type="protein sequence ID" value="ECC1558344.1"/>
    <property type="molecule type" value="Genomic_DNA"/>
</dbReference>
<evidence type="ECO:0000313" key="44">
    <source>
        <dbReference type="EMBL" id="EAG6170839.1"/>
    </source>
</evidence>
<evidence type="ECO:0000313" key="37">
    <source>
        <dbReference type="EMBL" id="EAG2996269.1"/>
    </source>
</evidence>
<evidence type="ECO:0000313" key="77">
    <source>
        <dbReference type="EMBL" id="EDO0986699.1"/>
    </source>
</evidence>
<dbReference type="EMBL" id="DAAIHR010000012">
    <property type="protein sequence ID" value="HAB8399234.1"/>
    <property type="molecule type" value="Genomic_DNA"/>
</dbReference>
<evidence type="ECO:0000313" key="108">
    <source>
        <dbReference type="Proteomes" id="UP000358545"/>
    </source>
</evidence>
<evidence type="ECO:0000313" key="79">
    <source>
        <dbReference type="EMBL" id="EDP8515249.1"/>
    </source>
</evidence>
<dbReference type="EMBL" id="AACJYH010000031">
    <property type="protein sequence ID" value="EAK8899194.1"/>
    <property type="molecule type" value="Genomic_DNA"/>
</dbReference>
<dbReference type="EMBL" id="AALAQH010000007">
    <property type="protein sequence ID" value="ECX6925332.1"/>
    <property type="molecule type" value="Genomic_DNA"/>
</dbReference>
<evidence type="ECO:0000313" key="40">
    <source>
        <dbReference type="EMBL" id="EAG4332644.1"/>
    </source>
</evidence>
<dbReference type="EMBL" id="DAAEEB010000030">
    <property type="protein sequence ID" value="HAA8054742.1"/>
    <property type="molecule type" value="Genomic_DNA"/>
</dbReference>
<dbReference type="EMBL" id="AACKDQ010000093">
    <property type="protein sequence ID" value="EAK9318618.1"/>
    <property type="molecule type" value="Genomic_DNA"/>
</dbReference>
<dbReference type="Proteomes" id="UP000840197">
    <property type="component" value="Unassembled WGS sequence"/>
</dbReference>
<dbReference type="EMBL" id="AAAIXK010000021">
    <property type="protein sequence ID" value="EAC5552073.1"/>
    <property type="molecule type" value="Genomic_DNA"/>
</dbReference>
<gene>
    <name evidence="98" type="primary">fosx</name>
    <name evidence="95" type="synonym">fosX</name>
    <name evidence="27" type="ORF">A8L61_10710</name>
    <name evidence="28" type="ORF">A8L61_16925</name>
    <name evidence="45" type="ORF">AB917_12825</name>
    <name evidence="46" type="ORF">AB917_15060</name>
    <name evidence="3" type="ORF">ABZ57_13350</name>
    <name evidence="4" type="ORF">ABZ57_15610</name>
    <name evidence="97" type="ORF">AJL21_01470</name>
    <name evidence="21" type="ORF">ART25_13760</name>
    <name evidence="22" type="ORF">ART25_16075</name>
    <name evidence="5" type="ORF">ARY78_15320</name>
    <name evidence="6" type="ORF">ARY78_16825</name>
    <name evidence="35" type="ORF">B1N52_14240</name>
    <name evidence="36" type="ORF">B1N52_15930</name>
    <name evidence="33" type="ORF">B1S26_14200</name>
    <name evidence="34" type="ORF">B1S26_16025</name>
    <name evidence="37" type="ORF">B5K54_03050</name>
    <name evidence="38" type="ORF">B5K54_15630</name>
    <name evidence="29" type="ORF">BB997_13780</name>
    <name evidence="30" type="ORF">BB997_14810</name>
    <name evidence="67" type="ORF">BCZ19_11680</name>
    <name evidence="68" type="ORF">BCZ19_16025</name>
    <name evidence="31" type="ORF">BCZ21_13760</name>
    <name evidence="32" type="ORF">BCZ21_16865</name>
    <name evidence="41" type="ORF">CA369_10660</name>
    <name evidence="42" type="ORF">CA369_15305</name>
    <name evidence="39" type="ORF">CAV64_14725</name>
    <name evidence="40" type="ORF">CAV64_15485</name>
    <name evidence="47" type="ORF">CW845_14265</name>
    <name evidence="48" type="ORF">CW845_15530</name>
    <name evidence="51" type="ORF">D4920_11730</name>
    <name evidence="52" type="ORF">D4920_16400</name>
    <name evidence="49" type="ORF">D4B11_05340</name>
    <name evidence="50" type="ORF">D4B11_16170</name>
    <name evidence="53" type="ORF">D5N24_11085</name>
    <name evidence="54" type="ORF">D5N24_16645</name>
    <name evidence="57" type="ORF">D7104_12450</name>
    <name evidence="58" type="ORF">D7104_16035</name>
    <name evidence="95" type="ORF">DCK61_14910</name>
    <name evidence="43" type="ORF">DCT16_14625</name>
    <name evidence="44" type="ORF">DCT16_15810</name>
    <name evidence="9" type="ORF">DQ70_14010</name>
    <name evidence="10" type="ORF">DQ70_15375</name>
    <name evidence="7" type="ORF">DU018_05380</name>
    <name evidence="8" type="ORF">DU018_15840</name>
    <name evidence="98" type="ORF">DYZ80_02807</name>
    <name evidence="25" type="ORF">E1W56_11570</name>
    <name evidence="26" type="ORF">E1W56_16255</name>
    <name evidence="55" type="ORF">E5F58_14730</name>
    <name evidence="56" type="ORF">E5F58_15395</name>
    <name evidence="19" type="ORF">EX365_13700</name>
    <name evidence="20" type="ORF">EX365_16075</name>
    <name evidence="17" type="ORF">EXZ73_08645</name>
    <name evidence="18" type="ORF">EXZ73_16250</name>
    <name evidence="69" type="ORF">F6436_10190</name>
    <name evidence="70" type="ORF">F6436_16245</name>
    <name evidence="71" type="ORF">F6515_03840</name>
    <name evidence="72" type="ORF">F6515_17125</name>
    <name evidence="59" type="ORF">FA835_04125</name>
    <name evidence="60" type="ORF">FA835_16130</name>
    <name evidence="63" type="ORF">FLQ97_13285</name>
    <name evidence="64" type="ORF">FLQ97_15895</name>
    <name evidence="61" type="ORF">FLR03_11645</name>
    <name evidence="62" type="ORF">FLR03_16160</name>
    <name evidence="65" type="ORF">FNX40_14165</name>
    <name evidence="66" type="ORF">FNX40_16285</name>
    <name evidence="77" type="ORF">FV747_11920</name>
    <name evidence="78" type="ORF">FV747_15495</name>
    <name evidence="79" type="ORF">G3O21_002703</name>
    <name evidence="80" type="ORF">G3O21_003200</name>
    <name evidence="81" type="ORF">GHH22_13445</name>
    <name evidence="82" type="ORF">GHH22_16540</name>
    <name evidence="91" type="ORF">GI949_11865</name>
    <name evidence="92" type="ORF">GI949_15615</name>
    <name evidence="75" type="ORF">GJW51_13265</name>
    <name evidence="76" type="ORF">GJW51_15370</name>
    <name evidence="73" type="ORF">GQG13_14560</name>
    <name evidence="74" type="ORF">GQG13_15540</name>
    <name evidence="83" type="ORF">GYR60_11965</name>
    <name evidence="84" type="ORF">GYR60_15415</name>
    <name evidence="85" type="ORF">GYS09_11060</name>
    <name evidence="86" type="ORF">GYS09_15770</name>
    <name evidence="87" type="ORF">GYX23_13375</name>
    <name evidence="88" type="ORF">GYX23_15855</name>
    <name evidence="89" type="ORF">GYY14_12585</name>
    <name evidence="90" type="ORF">GYY14_15785</name>
    <name evidence="93" type="ORF">HQN34_002689</name>
    <name evidence="94" type="ORF">HQN34_003151</name>
    <name evidence="96" type="ORF">HZJ64_13660</name>
    <name evidence="11" type="ORF">KV70_11500</name>
    <name evidence="12" type="ORF">KV70_15710</name>
    <name evidence="13" type="ORF">QD52_14310</name>
    <name evidence="14" type="ORF">QD52_15475</name>
    <name evidence="15" type="ORF">UI29_14415</name>
    <name evidence="16" type="ORF">UI29_16390</name>
    <name evidence="23" type="ORF">Y261_14235</name>
    <name evidence="24" type="ORF">Y261_15465</name>
</gene>
<dbReference type="EMBL" id="JACAVN010000013">
    <property type="protein sequence ID" value="NYA02880.1"/>
    <property type="molecule type" value="Genomic_DNA"/>
</dbReference>
<dbReference type="EMBL" id="AABGHY010000008">
    <property type="protein sequence ID" value="EAH3294943.1"/>
    <property type="molecule type" value="Genomic_DNA"/>
</dbReference>
<reference evidence="77 123" key="7">
    <citation type="submission" date="2019-08" db="EMBL/GenBank/DDBJ databases">
        <authorList>
            <person name="Ashton P.M."/>
            <person name="Dallman T."/>
            <person name="Nair S."/>
            <person name="De Pinna E."/>
            <person name="Peters T."/>
            <person name="Grant K."/>
        </authorList>
    </citation>
    <scope>NUCLEOTIDE SEQUENCE [LARGE SCALE GENOMIC DNA]</scope>
    <source>
        <strain evidence="51 133">282333</strain>
        <strain evidence="53 132">282352</strain>
        <strain evidence="49 136">289003</strain>
        <strain evidence="77 123">788324</strain>
        <strain evidence="25">RL15000286</strain>
    </source>
</reference>
<evidence type="ECO:0000313" key="31">
    <source>
        <dbReference type="EMBL" id="EAG2088333.1"/>
    </source>
</evidence>
<dbReference type="Proteomes" id="UP000841146">
    <property type="component" value="Unassembled WGS sequence"/>
</dbReference>
<dbReference type="EMBL" id="AAAQQZ010000019">
    <property type="protein sequence ID" value="EAE1340426.1"/>
    <property type="molecule type" value="Genomic_DNA"/>
</dbReference>
<evidence type="ECO:0000313" key="64">
    <source>
        <dbReference type="EMBL" id="ECB9515188.1"/>
    </source>
</evidence>
<evidence type="ECO:0000313" key="144">
    <source>
        <dbReference type="Proteomes" id="UP000852906"/>
    </source>
</evidence>
<dbReference type="EMBL" id="AAAQQZ010000008">
    <property type="protein sequence ID" value="EAE1339980.1"/>
    <property type="molecule type" value="Genomic_DNA"/>
</dbReference>
<evidence type="ECO:0000313" key="139">
    <source>
        <dbReference type="Proteomes" id="UP000566721"/>
    </source>
</evidence>
<evidence type="ECO:0000313" key="30">
    <source>
        <dbReference type="EMBL" id="EAG1894859.1"/>
    </source>
</evidence>
<dbReference type="EMBL" id="AABBHO010000125">
    <property type="protein sequence ID" value="EAG2998713.1"/>
    <property type="molecule type" value="Genomic_DNA"/>
</dbReference>
<dbReference type="Proteomes" id="UP000376505">
    <property type="component" value="Unassembled WGS sequence"/>
</dbReference>
<dbReference type="EMBL" id="DAAJCS010000027">
    <property type="protein sequence ID" value="HAC0014448.1"/>
    <property type="molecule type" value="Genomic_DNA"/>
</dbReference>
<dbReference type="EMBL" id="AANDSR010000010">
    <property type="protein sequence ID" value="EDN9837633.1"/>
    <property type="molecule type" value="Genomic_DNA"/>
</dbReference>
<evidence type="ECO:0000313" key="115">
    <source>
        <dbReference type="Proteomes" id="UP000398321"/>
    </source>
</evidence>
<reference evidence="69 109" key="8">
    <citation type="submission" date="2019-09" db="EMBL/GenBank/DDBJ databases">
        <authorList>
            <consortium name="GenomeTrakr network: Whole genome sequencing for foodborne pathogen traceback"/>
        </authorList>
    </citation>
    <scope>NUCLEOTIDE SEQUENCE [LARGE SCALE GENOMIC DNA]</scope>
    <source>
        <strain evidence="45 137">CFSAN004300</strain>
        <strain evidence="47 128">CFSAN072474</strain>
        <strain evidence="69 109">FLAG-55987</strain>
        <strain evidence="59 117">PHLUSALM00088</strain>
    </source>
</reference>
<evidence type="ECO:0000313" key="70">
    <source>
        <dbReference type="EMBL" id="ECY6545852.1"/>
    </source>
</evidence>
<evidence type="ECO:0000313" key="55">
    <source>
        <dbReference type="EMBL" id="EAH4243244.1"/>
    </source>
</evidence>
<dbReference type="EMBL" id="AAHZFY010000100">
    <property type="protein sequence ID" value="ECB9515188.1"/>
    <property type="molecule type" value="Genomic_DNA"/>
</dbReference>
<evidence type="ECO:0000313" key="103">
    <source>
        <dbReference type="Proteomes" id="UP000339309"/>
    </source>
</evidence>
<evidence type="ECO:0000313" key="67">
    <source>
        <dbReference type="EMBL" id="ECX6925332.1"/>
    </source>
</evidence>
<evidence type="ECO:0000313" key="28">
    <source>
        <dbReference type="EMBL" id="EAG0868938.1"/>
    </source>
</evidence>
<evidence type="ECO:0000313" key="75">
    <source>
        <dbReference type="EMBL" id="EDN9837633.1"/>
    </source>
</evidence>
<evidence type="ECO:0000313" key="118">
    <source>
        <dbReference type="Proteomes" id="UP000423131"/>
    </source>
</evidence>
<dbReference type="EMBL" id="DAAJCS010000011">
    <property type="protein sequence ID" value="HAC0013979.1"/>
    <property type="molecule type" value="Genomic_DNA"/>
</dbReference>
<evidence type="ECO:0000313" key="141">
    <source>
        <dbReference type="Proteomes" id="UP000841146"/>
    </source>
</evidence>
<evidence type="ECO:0000313" key="127">
    <source>
        <dbReference type="Proteomes" id="UP000489121"/>
    </source>
</evidence>
<evidence type="ECO:0000313" key="14">
    <source>
        <dbReference type="EMBL" id="EAD1186472.1"/>
    </source>
</evidence>
<evidence type="ECO:0000313" key="19">
    <source>
        <dbReference type="EMBL" id="EAD5787615.1"/>
    </source>
</evidence>
<evidence type="ECO:0000313" key="92">
    <source>
        <dbReference type="EMBL" id="HAC1756398.1"/>
    </source>
</evidence>
<dbReference type="EMBL" id="AAAIXK010000010">
    <property type="protein sequence ID" value="EAC5551787.1"/>
    <property type="molecule type" value="Genomic_DNA"/>
</dbReference>
<feature type="domain" description="VOC" evidence="2">
    <location>
        <begin position="4"/>
        <end position="122"/>
    </location>
</feature>
<dbReference type="Proteomes" id="UP000843503">
    <property type="component" value="Unassembled WGS sequence"/>
</dbReference>
<reference evidence="95 121" key="4">
    <citation type="submission" date="2018-04" db="EMBL/GenBank/DDBJ databases">
        <title>Genome Analysis of a Prevalent Clone of Listeria monocytogenes Sequence Type 87 in China.</title>
        <authorList>
            <person name="Wang Y."/>
        </authorList>
    </citation>
    <scope>NUCLEOTIDE SEQUENCE [LARGE SCALE GENOMIC DNA]</scope>
    <source>
        <strain evidence="95 121">ICDC_LM1523</strain>
    </source>
</reference>
<dbReference type="InterPro" id="IPR051332">
    <property type="entry name" value="Fosfomycin_Res_Enzymes"/>
</dbReference>
<dbReference type="EMBL" id="AABDGJ010000029">
    <property type="protein sequence ID" value="EAG6991897.1"/>
    <property type="molecule type" value="Genomic_DNA"/>
</dbReference>
<dbReference type="EMBL" id="AAANYN010000074">
    <property type="protein sequence ID" value="EAD5775810.1"/>
    <property type="molecule type" value="Genomic_DNA"/>
</dbReference>
<evidence type="ECO:0000313" key="88">
    <source>
        <dbReference type="EMBL" id="HAC0014448.1"/>
    </source>
</evidence>
<dbReference type="Proteomes" id="UP000566721">
    <property type="component" value="Unassembled WGS sequence"/>
</dbReference>
<dbReference type="Proteomes" id="UP000344343">
    <property type="component" value="Unassembled WGS sequence"/>
</dbReference>
<evidence type="ECO:0000313" key="25">
    <source>
        <dbReference type="EMBL" id="EAE4942674.1"/>
    </source>
</evidence>
<dbReference type="EMBL" id="AANCRK010000008">
    <property type="protein sequence ID" value="EDN7716341.1"/>
    <property type="molecule type" value="Genomic_DNA"/>
</dbReference>
<keyword evidence="1" id="KW-0479">Metal-binding</keyword>
<evidence type="ECO:0000313" key="81">
    <source>
        <dbReference type="EMBL" id="HAA8054144.1"/>
    </source>
</evidence>
<dbReference type="Proteomes" id="UP000368512">
    <property type="component" value="Unassembled WGS sequence"/>
</dbReference>
<evidence type="ECO:0000313" key="53">
    <source>
        <dbReference type="EMBL" id="EAH3294943.1"/>
    </source>
</evidence>
<dbReference type="EMBL" id="AABFVG010000008">
    <property type="protein sequence ID" value="EAH2282744.1"/>
    <property type="molecule type" value="Genomic_DNA"/>
</dbReference>
<evidence type="ECO:0000313" key="126">
    <source>
        <dbReference type="Proteomes" id="UP000481141"/>
    </source>
</evidence>
<evidence type="ECO:0000313" key="35">
    <source>
        <dbReference type="EMBL" id="EAG2516313.1"/>
    </source>
</evidence>
<dbReference type="EMBL" id="AAALRN010000008">
    <property type="protein sequence ID" value="EAD1186257.1"/>
    <property type="molecule type" value="Genomic_DNA"/>
</dbReference>
<dbReference type="EMBL" id="AAASLB010000007">
    <property type="protein sequence ID" value="EAE4942674.1"/>
    <property type="molecule type" value="Genomic_DNA"/>
</dbReference>
<dbReference type="EMBL" id="AABBZO010000039">
    <property type="protein sequence ID" value="EAG4463622.1"/>
    <property type="molecule type" value="Genomic_DNA"/>
</dbReference>
<dbReference type="Proteomes" id="UP000478704">
    <property type="component" value="Unassembled WGS sequence"/>
</dbReference>
<evidence type="ECO:0000313" key="7">
    <source>
        <dbReference type="EMBL" id="EAC6547800.1"/>
    </source>
</evidence>
<evidence type="ECO:0000313" key="4">
    <source>
        <dbReference type="EMBL" id="EAC4553904.1"/>
    </source>
</evidence>
<evidence type="ECO:0000313" key="97">
    <source>
        <dbReference type="EMBL" id="OET52914.1"/>
    </source>
</evidence>
<dbReference type="Proteomes" id="UP000478682">
    <property type="component" value="Unassembled WGS sequence"/>
</dbReference>
<evidence type="ECO:0000313" key="130">
    <source>
        <dbReference type="Proteomes" id="UP000527632"/>
    </source>
</evidence>
<evidence type="ECO:0000313" key="41">
    <source>
        <dbReference type="EMBL" id="EAG4462750.1"/>
    </source>
</evidence>
<evidence type="ECO:0000313" key="24">
    <source>
        <dbReference type="EMBL" id="EAE2355720.1"/>
    </source>
</evidence>
<dbReference type="Proteomes" id="UP000365297">
    <property type="component" value="Unassembled WGS sequence"/>
</dbReference>
<dbReference type="Proteomes" id="UP000345329">
    <property type="component" value="Unassembled WGS sequence"/>
</dbReference>
<evidence type="ECO:0000313" key="9">
    <source>
        <dbReference type="EMBL" id="EAC7481802.1"/>
    </source>
</evidence>
<dbReference type="EMBL" id="AACKDQ010000007">
    <property type="protein sequence ID" value="EAK9316291.1"/>
    <property type="molecule type" value="Genomic_DNA"/>
</dbReference>
<dbReference type="NCBIfam" id="NF000222">
    <property type="entry name" value="FosX"/>
    <property type="match status" value="1"/>
</dbReference>
<evidence type="ECO:0000313" key="33">
    <source>
        <dbReference type="EMBL" id="EAG2246559.1"/>
    </source>
</evidence>
<dbReference type="EMBL" id="AANDSR010000032">
    <property type="protein sequence ID" value="EDN9838037.1"/>
    <property type="molecule type" value="Genomic_DNA"/>
</dbReference>
<evidence type="ECO:0000313" key="21">
    <source>
        <dbReference type="EMBL" id="EAE1339980.1"/>
    </source>
</evidence>
<dbReference type="EMBL" id="AAAJKI010000107">
    <property type="protein sequence ID" value="EAC6549815.1"/>
    <property type="molecule type" value="Genomic_DNA"/>
</dbReference>
<dbReference type="EMBL" id="DAAEEB010000011">
    <property type="protein sequence ID" value="HAA8054144.1"/>
    <property type="molecule type" value="Genomic_DNA"/>
</dbReference>
<dbReference type="EMBL" id="DAAIJL010000010">
    <property type="protein sequence ID" value="HAB8557822.1"/>
    <property type="molecule type" value="Genomic_DNA"/>
</dbReference>
<dbReference type="EMBL" id="AABEKY010000031">
    <property type="protein sequence ID" value="EAG9388885.1"/>
    <property type="molecule type" value="Genomic_DNA"/>
</dbReference>
<evidence type="ECO:0000313" key="120">
    <source>
        <dbReference type="Proteomes" id="UP000455569"/>
    </source>
</evidence>
<dbReference type="EMBL" id="AAANYN010000011">
    <property type="protein sequence ID" value="EAD5774354.1"/>
    <property type="molecule type" value="Genomic_DNA"/>
</dbReference>
<dbReference type="EMBL" id="AABBHO010000006">
    <property type="protein sequence ID" value="EAG2996269.1"/>
    <property type="molecule type" value="Genomic_DNA"/>
</dbReference>
<dbReference type="EMBL" id="AABAGT010000068">
    <property type="protein sequence ID" value="EAG0868938.1"/>
    <property type="molecule type" value="Genomic_DNA"/>
</dbReference>
<dbReference type="EMBL" id="AAAJWF010000010">
    <property type="protein sequence ID" value="EAC7481802.1"/>
    <property type="molecule type" value="Genomic_DNA"/>
</dbReference>
<evidence type="ECO:0000313" key="3">
    <source>
        <dbReference type="EMBL" id="EAC4553476.1"/>
    </source>
</evidence>
<evidence type="ECO:0000313" key="50">
    <source>
        <dbReference type="EMBL" id="EAG9521292.1"/>
    </source>
</evidence>
<dbReference type="Proteomes" id="UP000843775">
    <property type="component" value="Unassembled WGS sequence"/>
</dbReference>
<evidence type="ECO:0000313" key="82">
    <source>
        <dbReference type="EMBL" id="HAA8054742.1"/>
    </source>
</evidence>
<evidence type="ECO:0000313" key="136">
    <source>
        <dbReference type="Proteomes" id="UP000546397"/>
    </source>
</evidence>
<keyword evidence="10" id="KW-0808">Transferase</keyword>
<dbReference type="EMBL" id="AAAMZD010000008">
    <property type="protein sequence ID" value="EAD3793951.1"/>
    <property type="molecule type" value="Genomic_DNA"/>
</dbReference>
<dbReference type="EMBL" id="AABBAW010000027">
    <property type="protein sequence ID" value="EAG2516618.1"/>
    <property type="molecule type" value="Genomic_DNA"/>
</dbReference>
<evidence type="ECO:0000259" key="2">
    <source>
        <dbReference type="PROSITE" id="PS51819"/>
    </source>
</evidence>
<evidence type="ECO:0000313" key="95">
    <source>
        <dbReference type="EMBL" id="KAA9446800.1"/>
    </source>
</evidence>
<dbReference type="EMBL" id="AABBAW010000009">
    <property type="protein sequence ID" value="EAG2516313.1"/>
    <property type="molecule type" value="Genomic_DNA"/>
</dbReference>
<evidence type="ECO:0000313" key="135">
    <source>
        <dbReference type="Proteomes" id="UP000544530"/>
    </source>
</evidence>
<dbReference type="OMA" id="RDEKPHM"/>
<evidence type="ECO:0000313" key="56">
    <source>
        <dbReference type="EMBL" id="EAH4243370.1"/>
    </source>
</evidence>
<dbReference type="Proteomes" id="UP000540117">
    <property type="component" value="Unassembled WGS sequence"/>
</dbReference>
<reference evidence="102 105" key="6">
    <citation type="submission" date="2018-06" db="EMBL/GenBank/DDBJ databases">
        <authorList>
            <consortium name="GenomeTrakr: Next Generation Sequencing Network for Food Pathogen Tracability"/>
        </authorList>
    </citation>
    <scope>NUCLEOTIDE SEQUENCE [LARGE SCALE GENOMIC DNA]</scope>
    <source>
        <strain evidence="37 138">10B02965A-1</strain>
        <strain evidence="10 111">CFSAN008042</strain>
        <strain evidence="41 131">CFSAN063727</strain>
        <strain evidence="73 120">CFSAN102901</strain>
        <strain evidence="21 113">FDA00006494</strain>
        <strain evidence="5 110">FDA00007096</strain>
        <strain evidence="13 116">FDA00008584</strain>
        <strain evidence="33">FDA00011243</strain>
        <strain evidence="7 100">FDA00013332</strain>
        <strain evidence="19 104">FDA00013853</strain>
        <strain evidence="61 118">FDA00014336</strain>
        <strain evidence="65 114">FDA00014370</strain>
        <strain evidence="63 115">FDA00014392</strain>
        <strain evidence="79">FDA00015054</strain>
        <strain evidence="39 134">FDA1005580-S054-001</strain>
        <strain evidence="125">FDA1090798-S029-001</strain>
        <strain evidence="126">FDA956581-098-004</strain>
        <strain evidence="35 129">FDA960927-006-004</strain>
        <strain evidence="43 139">FLAG-38921</strain>
        <strain evidence="67 119">FLAG-51482A</strain>
        <strain evidence="31 102">FLAG-54356</strain>
        <strain evidence="17 112">FSIS31901579</strain>
        <strain evidence="55 130">LS1344</strain>
        <strain evidence="75 122">OSF101448</strain>
        <strain evidence="15 105">VA-WGS-00405</strain>
    </source>
</reference>
<accession>A0A0B8QRZ4</accession>
<dbReference type="EMBL" id="MJTJ01000003">
    <property type="protein sequence ID" value="OET52914.1"/>
    <property type="molecule type" value="Genomic_DNA"/>
</dbReference>
<evidence type="ECO:0000313" key="54">
    <source>
        <dbReference type="EMBL" id="EAH3296013.1"/>
    </source>
</evidence>
<evidence type="ECO:0000313" key="87">
    <source>
        <dbReference type="EMBL" id="HAC0013979.1"/>
    </source>
</evidence>
<evidence type="ECO:0000313" key="60">
    <source>
        <dbReference type="EMBL" id="EAK9318618.1"/>
    </source>
</evidence>
<evidence type="ECO:0000313" key="113">
    <source>
        <dbReference type="Proteomes" id="UP000379076"/>
    </source>
</evidence>
<reference evidence="96 135" key="10">
    <citation type="submission" date="2020-06" db="EMBL/GenBank/DDBJ databases">
        <title>Two Listeria outbreaks in Switzerland in 2018 and 2020.</title>
        <authorList>
            <person name="Stevens M.J.A."/>
            <person name="Bloemberg G."/>
            <person name="Nusch-Inderbinnen M."/>
            <person name="Stephan R."/>
        </authorList>
    </citation>
    <scope>NUCLEOTIDE SEQUENCE [LARGE SCALE GENOMIC DNA]</scope>
    <source>
        <strain evidence="96 135">N18-0707</strain>
    </source>
</reference>
<dbReference type="Proteomes" id="UP000364988">
    <property type="component" value="Unassembled WGS sequence"/>
</dbReference>
<dbReference type="Proteomes" id="UP000546397">
    <property type="component" value="Unassembled WGS sequence"/>
</dbReference>
<dbReference type="Proteomes" id="UP000522199">
    <property type="component" value="Unassembled WGS sequence"/>
</dbReference>
<dbReference type="Proteomes" id="UP000393182">
    <property type="component" value="Unassembled WGS sequence"/>
</dbReference>
<dbReference type="EMBL" id="AAHZFY010000037">
    <property type="protein sequence ID" value="ECB9514690.1"/>
    <property type="molecule type" value="Genomic_DNA"/>
</dbReference>
<dbReference type="Proteomes" id="UP000354255">
    <property type="component" value="Unassembled WGS sequence"/>
</dbReference>
<dbReference type="Proteomes" id="UP000423131">
    <property type="component" value="Unassembled WGS sequence"/>
</dbReference>
<organism evidence="10 111">
    <name type="scientific">Listeria monocytogenes</name>
    <dbReference type="NCBI Taxonomy" id="1639"/>
    <lineage>
        <taxon>Bacteria</taxon>
        <taxon>Bacillati</taxon>
        <taxon>Bacillota</taxon>
        <taxon>Bacilli</taxon>
        <taxon>Bacillales</taxon>
        <taxon>Listeriaceae</taxon>
        <taxon>Listeria</taxon>
    </lineage>
</organism>
<evidence type="ECO:0000313" key="107">
    <source>
        <dbReference type="Proteomes" id="UP000354255"/>
    </source>
</evidence>
<dbReference type="EMBL" id="DAAJFY010000010">
    <property type="protein sequence ID" value="HAC0276200.1"/>
    <property type="molecule type" value="Genomic_DNA"/>
</dbReference>
<evidence type="ECO:0000313" key="111">
    <source>
        <dbReference type="Proteomes" id="UP000368512"/>
    </source>
</evidence>
<dbReference type="EMBL" id="AABGUK010000007">
    <property type="protein sequence ID" value="EAH4243244.1"/>
    <property type="molecule type" value="Genomic_DNA"/>
</dbReference>
<dbReference type="EMBL" id="AABGHY010000048">
    <property type="protein sequence ID" value="EAH3296013.1"/>
    <property type="molecule type" value="Genomic_DNA"/>
</dbReference>
<dbReference type="GO" id="GO:0046872">
    <property type="term" value="F:metal ion binding"/>
    <property type="evidence" value="ECO:0007669"/>
    <property type="project" value="UniProtKB-KW"/>
</dbReference>
<evidence type="ECO:0000256" key="1">
    <source>
        <dbReference type="ARBA" id="ARBA00022723"/>
    </source>
</evidence>
<evidence type="ECO:0000313" key="124">
    <source>
        <dbReference type="Proteomes" id="UP000478682"/>
    </source>
</evidence>
<dbReference type="Proteomes" id="UP000336166">
    <property type="component" value="Unassembled WGS sequence"/>
</dbReference>
<evidence type="ECO:0000313" key="132">
    <source>
        <dbReference type="Proteomes" id="UP000530452"/>
    </source>
</evidence>
<evidence type="ECO:0000313" key="68">
    <source>
        <dbReference type="EMBL" id="ECX6926147.1"/>
    </source>
</evidence>
<evidence type="ECO:0000313" key="46">
    <source>
        <dbReference type="EMBL" id="EAG6991897.1"/>
    </source>
</evidence>
<evidence type="ECO:0000313" key="49">
    <source>
        <dbReference type="EMBL" id="EAG9519185.1"/>
    </source>
</evidence>
<sequence length="133" mass="15571">MISGLSHITLIVKDLNKTTAFLQNIFNAEEIYSSGDKTFSLSKEKFFLIAGLWICIMEGDSLQERTYNHIAFQIQSEEVDEYTERIKALGVEMKPERPRVQGEGRSIYFYDFDNHLFELHAGTLEERLKRYHE</sequence>
<evidence type="ECO:0000313" key="106">
    <source>
        <dbReference type="Proteomes" id="UP000350032"/>
    </source>
</evidence>
<evidence type="ECO:0000313" key="66">
    <source>
        <dbReference type="EMBL" id="ECC1558344.1"/>
    </source>
</evidence>
<dbReference type="Proteomes" id="UP000339309">
    <property type="component" value="Unassembled WGS sequence"/>
</dbReference>
<dbReference type="Proteomes" id="UP000525850">
    <property type="component" value="Unassembled WGS sequence"/>
</dbReference>
<evidence type="ECO:0000313" key="116">
    <source>
        <dbReference type="Proteomes" id="UP000403352"/>
    </source>
</evidence>
<dbReference type="Proteomes" id="UP000389283">
    <property type="component" value="Unassembled WGS sequence"/>
</dbReference>
<evidence type="ECO:0000313" key="65">
    <source>
        <dbReference type="EMBL" id="ECC1557950.1"/>
    </source>
</evidence>
<dbReference type="PROSITE" id="PS51819">
    <property type="entry name" value="VOC"/>
    <property type="match status" value="1"/>
</dbReference>
<evidence type="ECO:0000313" key="62">
    <source>
        <dbReference type="EMBL" id="ECB9475202.1"/>
    </source>
</evidence>
<evidence type="ECO:0000313" key="27">
    <source>
        <dbReference type="EMBL" id="EAG0867746.1"/>
    </source>
</evidence>
<evidence type="ECO:0000313" key="100">
    <source>
        <dbReference type="Proteomes" id="UP000331186"/>
    </source>
</evidence>
<dbReference type="Proteomes" id="UP000548278">
    <property type="component" value="Unassembled WGS sequence"/>
</dbReference>
<dbReference type="Proteomes" id="UP000460224">
    <property type="component" value="Unassembled WGS sequence"/>
</dbReference>
<evidence type="ECO:0000313" key="74">
    <source>
        <dbReference type="EMBL" id="EDN7716520.1"/>
    </source>
</evidence>
<dbReference type="EMBL" id="DAAJFY010000033">
    <property type="protein sequence ID" value="HAC0276817.1"/>
    <property type="molecule type" value="Genomic_DNA"/>
</dbReference>
<reference evidence="83" key="9">
    <citation type="submission" date="2020-01" db="EMBL/GenBank/DDBJ databases">
        <authorList>
            <consortium name="NCBI Pathogen Detection Project"/>
        </authorList>
    </citation>
    <scope>NUCLEOTIDE SEQUENCE</scope>
    <source>
        <strain evidence="81">09CEB371LM</strain>
        <strain evidence="93">2017-325981-023-01</strain>
        <strain evidence="85">CFIAFB20100120</strain>
        <strain evidence="83">CFIAFB20130012</strain>
        <strain evidence="89">CFIAFB20170037</strain>
        <strain evidence="87">CFIAFB20170045</strain>
        <strain evidence="91">DMG1500109</strain>
    </source>
</reference>
<dbReference type="EMBL" id="AALEDS010000043">
    <property type="protein sequence ID" value="ECY6545852.1"/>
    <property type="molecule type" value="Genomic_DNA"/>
</dbReference>
<dbReference type="Pfam" id="PF00903">
    <property type="entry name" value="Glyoxalase"/>
    <property type="match status" value="1"/>
</dbReference>
<evidence type="ECO:0000313" key="133">
    <source>
        <dbReference type="Proteomes" id="UP000533021"/>
    </source>
</evidence>
<evidence type="ECO:0000313" key="122">
    <source>
        <dbReference type="Proteomes" id="UP000467347"/>
    </source>
</evidence>
<evidence type="ECO:0000313" key="32">
    <source>
        <dbReference type="EMBL" id="EAG2088895.1"/>
    </source>
</evidence>
<dbReference type="InterPro" id="IPR037523">
    <property type="entry name" value="VOC_core"/>
</dbReference>
<evidence type="ECO:0000313" key="72">
    <source>
        <dbReference type="EMBL" id="ECY9784688.1"/>
    </source>
</evidence>
<dbReference type="Proteomes" id="UP000544530">
    <property type="component" value="Unassembled WGS sequence"/>
</dbReference>
<proteinExistence type="predicted"/>
<dbReference type="EMBL" id="AABATR010000009">
    <property type="protein sequence ID" value="EAG1894669.1"/>
    <property type="molecule type" value="Genomic_DNA"/>
</dbReference>
<evidence type="ECO:0000313" key="26">
    <source>
        <dbReference type="EMBL" id="EAE4943591.1"/>
    </source>
</evidence>
<evidence type="ECO:0000313" key="83">
    <source>
        <dbReference type="EMBL" id="HAB8399234.1"/>
    </source>
</evidence>
<reference evidence="97 144" key="1">
    <citation type="submission" date="2016-09" db="EMBL/GenBank/DDBJ databases">
        <title>100K Listeria isolates.</title>
        <authorList>
            <person name="Chen P."/>
            <person name="Weimer B.C."/>
            <person name="Kong N."/>
            <person name="Huang B."/>
        </authorList>
    </citation>
    <scope>NUCLEOTIDE SEQUENCE [LARGE SCALE GENOMIC DNA]</scope>
    <source>
        <strain evidence="97 144">BCW_2383</strain>
    </source>
</reference>
<dbReference type="EMBL" id="AABAYG010000015">
    <property type="protein sequence ID" value="EAG2246895.1"/>
    <property type="molecule type" value="Genomic_DNA"/>
</dbReference>
<dbReference type="EMBL" id="AABEMN010000081">
    <property type="protein sequence ID" value="EAG9521292.1"/>
    <property type="molecule type" value="Genomic_DNA"/>
</dbReference>
<dbReference type="EMBL" id="AAIAJJ010000008">
    <property type="protein sequence ID" value="ECC1557950.1"/>
    <property type="molecule type" value="Genomic_DNA"/>
</dbReference>
<dbReference type="EMBL" id="AABCVX010000008">
    <property type="protein sequence ID" value="EAG6170612.1"/>
    <property type="molecule type" value="Genomic_DNA"/>
</dbReference>
<dbReference type="EMBL" id="AAAJKI010000009">
    <property type="protein sequence ID" value="EAC6547800.1"/>
    <property type="molecule type" value="Genomic_DNA"/>
</dbReference>